<accession>A0A2V5I711</accession>
<proteinExistence type="predicted"/>
<name>A0A2V5I711_9EURO</name>
<dbReference type="AlphaFoldDB" id="A0A2V5I711"/>
<evidence type="ECO:0000313" key="1">
    <source>
        <dbReference type="EMBL" id="PYI30902.1"/>
    </source>
</evidence>
<organism evidence="1 2">
    <name type="scientific">Aspergillus indologenus CBS 114.80</name>
    <dbReference type="NCBI Taxonomy" id="1450541"/>
    <lineage>
        <taxon>Eukaryota</taxon>
        <taxon>Fungi</taxon>
        <taxon>Dikarya</taxon>
        <taxon>Ascomycota</taxon>
        <taxon>Pezizomycotina</taxon>
        <taxon>Eurotiomycetes</taxon>
        <taxon>Eurotiomycetidae</taxon>
        <taxon>Eurotiales</taxon>
        <taxon>Aspergillaceae</taxon>
        <taxon>Aspergillus</taxon>
        <taxon>Aspergillus subgen. Circumdati</taxon>
    </lineage>
</organism>
<protein>
    <recommendedName>
        <fullName evidence="3">F-box domain-containing protein</fullName>
    </recommendedName>
</protein>
<gene>
    <name evidence="1" type="ORF">BP00DRAFT_475904</name>
</gene>
<keyword evidence="2" id="KW-1185">Reference proteome</keyword>
<reference evidence="1 2" key="1">
    <citation type="submission" date="2018-02" db="EMBL/GenBank/DDBJ databases">
        <title>The genomes of Aspergillus section Nigri reveals drivers in fungal speciation.</title>
        <authorList>
            <consortium name="DOE Joint Genome Institute"/>
            <person name="Vesth T.C."/>
            <person name="Nybo J."/>
            <person name="Theobald S."/>
            <person name="Brandl J."/>
            <person name="Frisvad J.C."/>
            <person name="Nielsen K.F."/>
            <person name="Lyhne E.K."/>
            <person name="Kogle M.E."/>
            <person name="Kuo A."/>
            <person name="Riley R."/>
            <person name="Clum A."/>
            <person name="Nolan M."/>
            <person name="Lipzen A."/>
            <person name="Salamov A."/>
            <person name="Henrissat B."/>
            <person name="Wiebenga A."/>
            <person name="De vries R.P."/>
            <person name="Grigoriev I.V."/>
            <person name="Mortensen U.H."/>
            <person name="Andersen M.R."/>
            <person name="Baker S.E."/>
        </authorList>
    </citation>
    <scope>NUCLEOTIDE SEQUENCE [LARGE SCALE GENOMIC DNA]</scope>
    <source>
        <strain evidence="1 2">CBS 114.80</strain>
    </source>
</reference>
<dbReference type="EMBL" id="KZ825509">
    <property type="protein sequence ID" value="PYI30902.1"/>
    <property type="molecule type" value="Genomic_DNA"/>
</dbReference>
<evidence type="ECO:0008006" key="3">
    <source>
        <dbReference type="Google" id="ProtNLM"/>
    </source>
</evidence>
<evidence type="ECO:0000313" key="2">
    <source>
        <dbReference type="Proteomes" id="UP000248817"/>
    </source>
</evidence>
<dbReference type="Proteomes" id="UP000248817">
    <property type="component" value="Unassembled WGS sequence"/>
</dbReference>
<sequence length="479" mass="54963">MAQLTDLPTEIILHIVSYLQSYDDIAALAAQSSHLYESCDMRARARFREIHITNNAKHLESAFAALIDILEQPYLGRYVRHIEYWESVTKTYKDPTFCELNTSSPAEEHMRMIRAAIYRAGFPSNIIERLAMIVRLISGVNSRREINLMNRPPLLAQVLTALLISVAPEVESMALSQPFLSKFSVPWHTDSIDRKCMKFPLQWLLHQINNNDAFPGARGPKLLRKLRDVYLVTEPEDDSPWKQDRVFFMTDLFGFLELFHRLPSIESFGTDELKTSVVGKHGLPFASSNISCIQIEHSLADSMNLARMICLCKQLREFQCPIGARSIGGNLTCRLNTFRIIFQALLVHRRTLEVLDLGVTYIPFDSKPVERVPLNLSENREKREQMQLIQIANEMALADKSVQLPDWIWDQAGSLADFSALKHLDQELQYLLYMSRGVGTARDDGYQLVDRLPPQLEHLLINEYVRNENVEFDEQVDSP</sequence>